<dbReference type="Pfam" id="PF01740">
    <property type="entry name" value="STAS"/>
    <property type="match status" value="1"/>
</dbReference>
<dbReference type="Proteomes" id="UP001225605">
    <property type="component" value="Unassembled WGS sequence"/>
</dbReference>
<evidence type="ECO:0000256" key="1">
    <source>
        <dbReference type="ARBA" id="ARBA00009013"/>
    </source>
</evidence>
<organism evidence="5 6">
    <name type="scientific">Saccharothrix yanglingensis</name>
    <dbReference type="NCBI Taxonomy" id="659496"/>
    <lineage>
        <taxon>Bacteria</taxon>
        <taxon>Bacillati</taxon>
        <taxon>Actinomycetota</taxon>
        <taxon>Actinomycetes</taxon>
        <taxon>Pseudonocardiales</taxon>
        <taxon>Pseudonocardiaceae</taxon>
        <taxon>Saccharothrix</taxon>
    </lineage>
</organism>
<accession>A0ABU0WZC7</accession>
<dbReference type="InterPro" id="IPR036513">
    <property type="entry name" value="STAS_dom_sf"/>
</dbReference>
<dbReference type="CDD" id="cd07043">
    <property type="entry name" value="STAS_anti-anti-sigma_factors"/>
    <property type="match status" value="1"/>
</dbReference>
<dbReference type="SUPFAM" id="SSF52091">
    <property type="entry name" value="SpoIIaa-like"/>
    <property type="match status" value="1"/>
</dbReference>
<dbReference type="PANTHER" id="PTHR33495">
    <property type="entry name" value="ANTI-SIGMA FACTOR ANTAGONIST TM_1081-RELATED-RELATED"/>
    <property type="match status" value="1"/>
</dbReference>
<evidence type="ECO:0000313" key="5">
    <source>
        <dbReference type="EMBL" id="MDQ2585132.1"/>
    </source>
</evidence>
<protein>
    <recommendedName>
        <fullName evidence="2">Anti-sigma factor antagonist</fullName>
    </recommendedName>
</protein>
<gene>
    <name evidence="5" type="ORF">CKY47_14315</name>
</gene>
<reference evidence="5 6" key="1">
    <citation type="submission" date="2017-06" db="EMBL/GenBank/DDBJ databases">
        <title>Cultured bacterium strain Saccharothrix yanglingensis Hhs.015.</title>
        <authorList>
            <person name="Xia Y."/>
        </authorList>
    </citation>
    <scope>NUCLEOTIDE SEQUENCE [LARGE SCALE GENOMIC DNA]</scope>
    <source>
        <strain evidence="5 6">Hhs.015</strain>
    </source>
</reference>
<dbReference type="Gene3D" id="3.30.750.24">
    <property type="entry name" value="STAS domain"/>
    <property type="match status" value="1"/>
</dbReference>
<dbReference type="PROSITE" id="PS50801">
    <property type="entry name" value="STAS"/>
    <property type="match status" value="1"/>
</dbReference>
<dbReference type="EMBL" id="NSDM01000005">
    <property type="protein sequence ID" value="MDQ2585132.1"/>
    <property type="molecule type" value="Genomic_DNA"/>
</dbReference>
<dbReference type="InterPro" id="IPR002645">
    <property type="entry name" value="STAS_dom"/>
</dbReference>
<sequence length="242" mass="25373">MIGVGPPRDVPRARRPDPPVRRTTTPRIDTRHGKSRRGRASCDVRPPGTGVHPGPAAGSGVDGTCRARRCHPARRAISSSTTTASRHAGQGSGLSRSSVADSRANRGAPLGNTCSHIAPVTVTTRVEPGDVAVVSVTGEVDLACEDVVDAAFRDQFDRRRAGLVVDLTGVDFFGSAGIRLLVDAAQRARHLGVALAVATDRRVVLRPLAITLVDQAVEIHPTVPAAVAALRGTGVPQRRLRA</sequence>
<name>A0ABU0WZC7_9PSEU</name>
<feature type="region of interest" description="Disordered" evidence="3">
    <location>
        <begin position="1"/>
        <end position="115"/>
    </location>
</feature>
<evidence type="ECO:0000256" key="2">
    <source>
        <dbReference type="RuleBase" id="RU003749"/>
    </source>
</evidence>
<comment type="similarity">
    <text evidence="1 2">Belongs to the anti-sigma-factor antagonist family.</text>
</comment>
<evidence type="ECO:0000313" key="6">
    <source>
        <dbReference type="Proteomes" id="UP001225605"/>
    </source>
</evidence>
<feature type="compositionally biased region" description="Basic and acidic residues" evidence="3">
    <location>
        <begin position="9"/>
        <end position="20"/>
    </location>
</feature>
<dbReference type="NCBIfam" id="TIGR00377">
    <property type="entry name" value="ant_ant_sig"/>
    <property type="match status" value="1"/>
</dbReference>
<proteinExistence type="inferred from homology"/>
<evidence type="ECO:0000256" key="3">
    <source>
        <dbReference type="SAM" id="MobiDB-lite"/>
    </source>
</evidence>
<dbReference type="InterPro" id="IPR003658">
    <property type="entry name" value="Anti-sigma_ant"/>
</dbReference>
<comment type="caution">
    <text evidence="5">The sequence shown here is derived from an EMBL/GenBank/DDBJ whole genome shotgun (WGS) entry which is preliminary data.</text>
</comment>
<keyword evidence="6" id="KW-1185">Reference proteome</keyword>
<dbReference type="PANTHER" id="PTHR33495:SF2">
    <property type="entry name" value="ANTI-SIGMA FACTOR ANTAGONIST TM_1081-RELATED"/>
    <property type="match status" value="1"/>
</dbReference>
<feature type="compositionally biased region" description="Low complexity" evidence="3">
    <location>
        <begin position="75"/>
        <end position="86"/>
    </location>
</feature>
<evidence type="ECO:0000259" key="4">
    <source>
        <dbReference type="PROSITE" id="PS50801"/>
    </source>
</evidence>
<feature type="domain" description="STAS" evidence="4">
    <location>
        <begin position="130"/>
        <end position="230"/>
    </location>
</feature>